<dbReference type="PROSITE" id="PS51783">
    <property type="entry name" value="PH_BEACH"/>
    <property type="match status" value="1"/>
</dbReference>
<dbReference type="PROSITE" id="PS50197">
    <property type="entry name" value="BEACH"/>
    <property type="match status" value="1"/>
</dbReference>
<dbReference type="GeneTree" id="ENSGT00940000154778"/>
<dbReference type="FunFam" id="1.10.1540.10:FF:000001">
    <property type="entry name" value="neurobeachin isoform X1"/>
    <property type="match status" value="1"/>
</dbReference>
<accession>H3CIM6</accession>
<dbReference type="OMA" id="XPPHAGK"/>
<evidence type="ECO:0000256" key="5">
    <source>
        <dbReference type="SAM" id="MobiDB-lite"/>
    </source>
</evidence>
<dbReference type="SUPFAM" id="SSF49899">
    <property type="entry name" value="Concanavalin A-like lectins/glucanases"/>
    <property type="match status" value="1"/>
</dbReference>
<feature type="region of interest" description="Disordered" evidence="5">
    <location>
        <begin position="1273"/>
        <end position="1297"/>
    </location>
</feature>
<dbReference type="PANTHER" id="PTHR13743:SF64">
    <property type="entry name" value="LIPOPOLYSACCHARIDE-RESPONSIVE AND BEIGE-LIKE ANCHOR PROTEIN"/>
    <property type="match status" value="1"/>
</dbReference>
<feature type="compositionally biased region" description="Basic and acidic residues" evidence="5">
    <location>
        <begin position="1288"/>
        <end position="1297"/>
    </location>
</feature>
<dbReference type="Pfam" id="PF06469">
    <property type="entry name" value="DUF1088"/>
    <property type="match status" value="1"/>
</dbReference>
<dbReference type="Proteomes" id="UP000007303">
    <property type="component" value="Unassembled WGS sequence"/>
</dbReference>
<feature type="region of interest" description="Disordered" evidence="5">
    <location>
        <begin position="1092"/>
        <end position="1234"/>
    </location>
</feature>
<keyword evidence="9" id="KW-1185">Reference proteome</keyword>
<dbReference type="InterPro" id="IPR016024">
    <property type="entry name" value="ARM-type_fold"/>
</dbReference>
<dbReference type="SUPFAM" id="SSF50729">
    <property type="entry name" value="PH domain-like"/>
    <property type="match status" value="1"/>
</dbReference>
<feature type="compositionally biased region" description="Low complexity" evidence="5">
    <location>
        <begin position="1176"/>
        <end position="1218"/>
    </location>
</feature>
<feature type="compositionally biased region" description="Polar residues" evidence="5">
    <location>
        <begin position="1222"/>
        <end position="1232"/>
    </location>
</feature>
<evidence type="ECO:0000259" key="6">
    <source>
        <dbReference type="PROSITE" id="PS50197"/>
    </source>
</evidence>
<dbReference type="Pfam" id="PF14844">
    <property type="entry name" value="PH_BEACH"/>
    <property type="match status" value="1"/>
</dbReference>
<feature type="compositionally biased region" description="Polar residues" evidence="5">
    <location>
        <begin position="1622"/>
        <end position="1635"/>
    </location>
</feature>
<keyword evidence="4" id="KW-0472">Membrane</keyword>
<dbReference type="SMART" id="SM01026">
    <property type="entry name" value="Beach"/>
    <property type="match status" value="1"/>
</dbReference>
<dbReference type="CDD" id="cd01201">
    <property type="entry name" value="PH_BEACH"/>
    <property type="match status" value="1"/>
</dbReference>
<feature type="compositionally biased region" description="Low complexity" evidence="5">
    <location>
        <begin position="1092"/>
        <end position="1105"/>
    </location>
</feature>
<feature type="region of interest" description="Disordered" evidence="5">
    <location>
        <begin position="1559"/>
        <end position="1639"/>
    </location>
</feature>
<dbReference type="GO" id="GO:0019901">
    <property type="term" value="F:protein kinase binding"/>
    <property type="evidence" value="ECO:0007669"/>
    <property type="project" value="TreeGrafter"/>
</dbReference>
<comment type="subcellular location">
    <subcellularLocation>
        <location evidence="1">Membrane</location>
    </subcellularLocation>
</comment>
<dbReference type="InterPro" id="IPR001680">
    <property type="entry name" value="WD40_rpt"/>
</dbReference>
<protein>
    <submittedName>
        <fullName evidence="8">LPS responsive beige-like anchor protein</fullName>
    </submittedName>
</protein>
<feature type="domain" description="BEACH" evidence="6">
    <location>
        <begin position="2200"/>
        <end position="2481"/>
    </location>
</feature>
<dbReference type="Pfam" id="PF13385">
    <property type="entry name" value="Laminin_G_3"/>
    <property type="match status" value="1"/>
</dbReference>
<dbReference type="InterPro" id="IPR031570">
    <property type="entry name" value="NBEA/BDCP_DUF4704"/>
</dbReference>
<sequence length="2856" mass="317195">CGRHLRHLLPPPRNGDRRRGEGRAVGAMALNPGIPIRGIKMKFAVLAGLVEVGEVSNRDIVETAFNLLVGGQFDLEMNFIIQEPESIGCMVELLDKCEPTCQAEVWSIFTAILKKSVRNLQACTDVGLIQQVLDRITTTDSMIADLLVDMLGVLASYSITVKELKIFFSKLQGEQGQWPRHAVKLLSVLRYMAQRTGPDSFFSFTGKNAAAIALPPIAKWPYQNGFTFHTWLRMDPLNNINVDKDKPYLYCFRTSKGLGYSAHFVGGCLIVTSLKSKGKGFQHCVKYDFKPQKWYMVTLVHVYNRWKNSEISCYVNGELASFGDIAWFVNTSDTFDKCFLGSSETADTNRVFCGQMGAVYLFGEALSAAQILAIYQLGPGYQGTFKYKAESDLLFAEHHKTLLYDGKLSSSIAFTYNPRATDAQLCLESSPKDNASIFVHSPHALMLQDVKAVVTHSVQSGIHSIGGVQVLFPLFAQLDYRQPSSHELDTSVCCTLLSFVMELLKNSVAMQEQVLACKGFLVIGHTLEKSSKVHVTRSVLDIVLAFSRYLSNLHNGIMLLKQLCDHILFNPAVWIHAPAKVQLMLYTYLATEFISTVTIYNTIRRVSTVLQVMHTLKYYYWVVNPQDRSGVLPKGLDGPRPNQKEILSLRAFLLLFVKQLIMKDHGVKDDELQSILNYLLTMHEDDNLMDVLQLLVALMSEHPGSMIQAFDQRNGICVIFKLLASKSEGIRVQGAESNGRYFLKHMPAKRKSEVMLSSGLFSLLTERLMLHSSQCTMTTYNVLFEILTEQICTQVIHKQHPDPDSTVKILNPQILKVIAILLKNSAQSPETMEVRRVFLSDMIKLFNNSRENRRSLLQCSVWQEWMLSLCFINPRNSEEQKITEMVYAVFRILLYHAIKFEWGGWRVWVDTLSITHSKVTFEQHKENLSRMFRQYQHQDSGSVRTISGVSQSMEQMDSVNGSPTEESAPSTVIELTVDSPSGPTEPSGEAEPASVTVSNILRGAGEGEQKLGEEANVTVTQASEKQGDREGPDDGNAEDTTTEVLLTEDDAERGPSSAKEGSTNEDSELPSESASCLESSALGGASVFSEDLVDVSSVSDQAQPSDADDSQEESSSIPGPAGEEEEEEIQHEQEKGEEMKDEKQKIGTEETTKASETRVEQDVTETPKDADNLEQSSTVTPTTPADTTTPPTAQEAPAPSASTSDRQPSGAAATAEEPATSEHGSTAASSSGKTKEIRIARLDVSNVASDTERLKLKETVGIVPFEIEPHMRRRRKPANWHQQQRQRQKAEEELQEVRGPRSTMFRIPEFRWSHMHQRLLTDLLFSIETEIQMWRSHSTKTILDFVNSSENVVFVHNSIHLISQVVDNLIMACGGILPLLSAATSSTHELENIEPSQGLTVEASVTFLQRLINLVDVLIFASSLNFAEIETEKNMSSGGILRQCLRLVGAMAVRNCLECQQAQFKQGKEATAHTYTALPANALGISKSASAQSPVDAVTGGMSPVRDLDRLLQDMDINRLRAVVFRDIEDSKQAQFLALAVVYFISVLMVSKYRDILEPHNDKKHPQRSQSARSTGTQAQIPKNSRNLDQMMSPDSGAVSGEAENGVSIRRYDSGIGDEHTSTAASEGDLSSTGVTHGPDAISEALSTLSSEVRPSLPADSKGKNVKDILRSLVSPPSDDVTVDPNLLPPSFLGNMGDMTRESFRSFDRSVIVAPKKSGLAPSISASAAFPAATAASVSSGTPMDSVAVVSAGDASQSTSAEAAAAGGQVPASASLPSVPPLSPVTQNTAPNMSISERLEHALEKAAPLLREIFVDFAPFLSRTLLGSHGQELLIEGTSLVCMKTSSSVVELVMLLCSQEWQNSIQKNAGLAFIELVNEGRLLSHTMKDHLVRVANEAEFILSRQRTEDVHKHAEFESTCAQYTADKREEERMCDHLIRAAKYRDHVTAMQLIQKIVNILTDKHGAWGSIPTSSRPREFWRLDYWEDDLRRRRRFTRNPFGSTHSEATLKAAAEHVVCYLRQRSEEKMSEEDILKGKQPIRGQALGNPSSESETLLDGEDDTLSSLDEKDLDNLTGPVSLSTSAQLVAPAAVLKGTLSVTASELYFEVDEDDPGFKAIDPKILAYTEGLHGKWLFTEIRAIFSRRYLLQNTAVEIFMANRMAVMFNFPDAATVKKVVHSLPRVGVGTNFGLPQTRRISLATPKQLFKAANMTQRWQRREITNFEYLIFVNTIAGRTYNDLNQYPVFPWVITNYDSDELDLTLPSNFRDLSKPIGALNPKRAAFFSDRFESWEDDQVPKFHYGTHYSTSSFTLMWLLRILLPITTNDHADRTFSSVSRAWRNCQRDTSDVKELIPEFYYLPEMFVNANSYSLGVMEDGTVVSDVELPPWAKSPEEFVRINRLALESEFVSCQLHQWIDLIFGYKQQGPEATRALNVFYYLTYEGAVNLNAIGDPMLREAVESQVRSFGQTPCQLLIEPHPPRSSAMQVTPLMFTEQMQQDVIMVLKFPSNSPVTHVAANTQPGLTVPAIITVTANRLFAVNKWHGLTGHQSSVAQDQQYQLPVEIDPLIANNVGSHRRQISDLLDQSIQISSQCFVITADNRFILLCGFWDKSFRVYSTDSGKLTQIVFGHRDVVSCLARSESYIGGDCYILSGSRDATLLLWYWNGKYNSIGESPGREFTTPRAILTGHDCEVTCASVCAELGLVISGCKEGPCLIHSMNGDLLRTLEAPEGCLHPRLIQSSTEGNCIVYYEKGHFCLFSVNGKLLGHVEVEDSIKAVFLSRDGQYLLMGGDGGVVSVWQVHDLKQLFAYPGCDAGVRSMAMSHDQRCIITGMASGSIVLFYNDFNRWHHEYQTRY</sequence>
<dbReference type="Pfam" id="PF20425">
    <property type="entry name" value="Neurobeachin"/>
    <property type="match status" value="1"/>
</dbReference>
<organism evidence="8 9">
    <name type="scientific">Tetraodon nigroviridis</name>
    <name type="common">Spotted green pufferfish</name>
    <name type="synonym">Chelonodon nigroviridis</name>
    <dbReference type="NCBI Taxonomy" id="99883"/>
    <lineage>
        <taxon>Eukaryota</taxon>
        <taxon>Metazoa</taxon>
        <taxon>Chordata</taxon>
        <taxon>Craniata</taxon>
        <taxon>Vertebrata</taxon>
        <taxon>Euteleostomi</taxon>
        <taxon>Actinopterygii</taxon>
        <taxon>Neopterygii</taxon>
        <taxon>Teleostei</taxon>
        <taxon>Neoteleostei</taxon>
        <taxon>Acanthomorphata</taxon>
        <taxon>Eupercaria</taxon>
        <taxon>Tetraodontiformes</taxon>
        <taxon>Tetradontoidea</taxon>
        <taxon>Tetraodontidae</taxon>
        <taxon>Tetraodon</taxon>
    </lineage>
</organism>
<dbReference type="Gene3D" id="1.10.1540.10">
    <property type="entry name" value="BEACH domain"/>
    <property type="match status" value="1"/>
</dbReference>
<dbReference type="InterPro" id="IPR013320">
    <property type="entry name" value="ConA-like_dom_sf"/>
</dbReference>
<feature type="domain" description="BEACH-type PH" evidence="7">
    <location>
        <begin position="2073"/>
        <end position="2181"/>
    </location>
</feature>
<dbReference type="Gene3D" id="2.130.10.10">
    <property type="entry name" value="YVTN repeat-like/Quinoprotein amine dehydrogenase"/>
    <property type="match status" value="1"/>
</dbReference>
<dbReference type="PANTHER" id="PTHR13743">
    <property type="entry name" value="BEIGE/BEACH-RELATED"/>
    <property type="match status" value="1"/>
</dbReference>
<dbReference type="Pfam" id="PF20426">
    <property type="entry name" value="NBCH_WD40"/>
    <property type="match status" value="1"/>
</dbReference>
<evidence type="ECO:0000259" key="7">
    <source>
        <dbReference type="PROSITE" id="PS51783"/>
    </source>
</evidence>
<dbReference type="GO" id="GO:0005829">
    <property type="term" value="C:cytosol"/>
    <property type="evidence" value="ECO:0007669"/>
    <property type="project" value="TreeGrafter"/>
</dbReference>
<dbReference type="Ensembl" id="ENSTNIT00000008267.1">
    <property type="protein sequence ID" value="ENSTNIP00000008104.1"/>
    <property type="gene ID" value="ENSTNIG00000005417.1"/>
</dbReference>
<evidence type="ECO:0000256" key="3">
    <source>
        <dbReference type="ARBA" id="ARBA00022737"/>
    </source>
</evidence>
<dbReference type="SUPFAM" id="SSF50978">
    <property type="entry name" value="WD40 repeat-like"/>
    <property type="match status" value="1"/>
</dbReference>
<name>H3CIM6_TETNG</name>
<dbReference type="InterPro" id="IPR010508">
    <property type="entry name" value="NBEA-like_DUF1088"/>
</dbReference>
<reference evidence="8" key="3">
    <citation type="submission" date="2025-09" db="UniProtKB">
        <authorList>
            <consortium name="Ensembl"/>
        </authorList>
    </citation>
    <scope>IDENTIFICATION</scope>
</reference>
<feature type="compositionally biased region" description="Acidic residues" evidence="5">
    <location>
        <begin position="1033"/>
        <end position="1051"/>
    </location>
</feature>
<evidence type="ECO:0000313" key="8">
    <source>
        <dbReference type="Ensembl" id="ENSTNIP00000008104.1"/>
    </source>
</evidence>
<dbReference type="CDD" id="cd06071">
    <property type="entry name" value="Beach"/>
    <property type="match status" value="1"/>
</dbReference>
<keyword evidence="3" id="KW-0677">Repeat</keyword>
<reference evidence="9" key="1">
    <citation type="journal article" date="2004" name="Nature">
        <title>Genome duplication in the teleost fish Tetraodon nigroviridis reveals the early vertebrate proto-karyotype.</title>
        <authorList>
            <person name="Jaillon O."/>
            <person name="Aury J.-M."/>
            <person name="Brunet F."/>
            <person name="Petit J.-L."/>
            <person name="Stange-Thomann N."/>
            <person name="Mauceli E."/>
            <person name="Bouneau L."/>
            <person name="Fischer C."/>
            <person name="Ozouf-Costaz C."/>
            <person name="Bernot A."/>
            <person name="Nicaud S."/>
            <person name="Jaffe D."/>
            <person name="Fisher S."/>
            <person name="Lutfalla G."/>
            <person name="Dossat C."/>
            <person name="Segurens B."/>
            <person name="Dasilva C."/>
            <person name="Salanoubat M."/>
            <person name="Levy M."/>
            <person name="Boudet N."/>
            <person name="Castellano S."/>
            <person name="Anthouard V."/>
            <person name="Jubin C."/>
            <person name="Castelli V."/>
            <person name="Katinka M."/>
            <person name="Vacherie B."/>
            <person name="Biemont C."/>
            <person name="Skalli Z."/>
            <person name="Cattolico L."/>
            <person name="Poulain J."/>
            <person name="De Berardinis V."/>
            <person name="Cruaud C."/>
            <person name="Duprat S."/>
            <person name="Brottier P."/>
            <person name="Coutanceau J.-P."/>
            <person name="Gouzy J."/>
            <person name="Parra G."/>
            <person name="Lardier G."/>
            <person name="Chapple C."/>
            <person name="McKernan K.J."/>
            <person name="McEwan P."/>
            <person name="Bosak S."/>
            <person name="Kellis M."/>
            <person name="Volff J.-N."/>
            <person name="Guigo R."/>
            <person name="Zody M.C."/>
            <person name="Mesirov J."/>
            <person name="Lindblad-Toh K."/>
            <person name="Birren B."/>
            <person name="Nusbaum C."/>
            <person name="Kahn D."/>
            <person name="Robinson-Rechavi M."/>
            <person name="Laudet V."/>
            <person name="Schachter V."/>
            <person name="Quetier F."/>
            <person name="Saurin W."/>
            <person name="Scarpelli C."/>
            <person name="Wincker P."/>
            <person name="Lander E.S."/>
            <person name="Weissenbach J."/>
            <person name="Roest Crollius H."/>
        </authorList>
    </citation>
    <scope>NUCLEOTIDE SEQUENCE [LARGE SCALE GENOMIC DNA]</scope>
</reference>
<feature type="compositionally biased region" description="Basic and acidic residues" evidence="5">
    <location>
        <begin position="1610"/>
        <end position="1621"/>
    </location>
</feature>
<dbReference type="SMART" id="SM00320">
    <property type="entry name" value="WD40"/>
    <property type="match status" value="4"/>
</dbReference>
<dbReference type="GO" id="GO:0016020">
    <property type="term" value="C:membrane"/>
    <property type="evidence" value="ECO:0007669"/>
    <property type="project" value="UniProtKB-SubCell"/>
</dbReference>
<dbReference type="SUPFAM" id="SSF81837">
    <property type="entry name" value="BEACH domain"/>
    <property type="match status" value="1"/>
</dbReference>
<dbReference type="GO" id="GO:0008104">
    <property type="term" value="P:intracellular protein localization"/>
    <property type="evidence" value="ECO:0007669"/>
    <property type="project" value="TreeGrafter"/>
</dbReference>
<dbReference type="FunFam" id="2.30.29.30:FF:000059">
    <property type="entry name" value="neurobeachin isoform X1"/>
    <property type="match status" value="1"/>
</dbReference>
<dbReference type="InterPro" id="IPR046851">
    <property type="entry name" value="NBCH_WD40"/>
</dbReference>
<evidence type="ECO:0000256" key="1">
    <source>
        <dbReference type="ARBA" id="ARBA00004370"/>
    </source>
</evidence>
<evidence type="ECO:0000256" key="4">
    <source>
        <dbReference type="ARBA" id="ARBA00023136"/>
    </source>
</evidence>
<dbReference type="FunFam" id="2.60.120.200:FF:000010">
    <property type="entry name" value="neurobeachin isoform X2"/>
    <property type="match status" value="1"/>
</dbReference>
<feature type="compositionally biased region" description="Polar residues" evidence="5">
    <location>
        <begin position="1568"/>
        <end position="1590"/>
    </location>
</feature>
<proteinExistence type="predicted"/>
<evidence type="ECO:0000256" key="2">
    <source>
        <dbReference type="ARBA" id="ARBA00022574"/>
    </source>
</evidence>
<dbReference type="InterPro" id="IPR000409">
    <property type="entry name" value="BEACH_dom"/>
</dbReference>
<evidence type="ECO:0000313" key="9">
    <source>
        <dbReference type="Proteomes" id="UP000007303"/>
    </source>
</evidence>
<reference evidence="8" key="2">
    <citation type="submission" date="2025-08" db="UniProtKB">
        <authorList>
            <consortium name="Ensembl"/>
        </authorList>
    </citation>
    <scope>IDENTIFICATION</scope>
</reference>
<feature type="compositionally biased region" description="Polar residues" evidence="5">
    <location>
        <begin position="950"/>
        <end position="970"/>
    </location>
</feature>
<dbReference type="InterPro" id="IPR015943">
    <property type="entry name" value="WD40/YVTN_repeat-like_dom_sf"/>
</dbReference>
<dbReference type="InterPro" id="IPR046852">
    <property type="entry name" value="Neurobeachin_a-sol"/>
</dbReference>
<feature type="compositionally biased region" description="Basic and acidic residues" evidence="5">
    <location>
        <begin position="1130"/>
        <end position="1171"/>
    </location>
</feature>
<dbReference type="InterPro" id="IPR023362">
    <property type="entry name" value="PH-BEACH_dom"/>
</dbReference>
<dbReference type="InterPro" id="IPR050865">
    <property type="entry name" value="BEACH_Domain"/>
</dbReference>
<dbReference type="InterPro" id="IPR036322">
    <property type="entry name" value="WD40_repeat_dom_sf"/>
</dbReference>
<dbReference type="Pfam" id="PF02138">
    <property type="entry name" value="Beach"/>
    <property type="match status" value="1"/>
</dbReference>
<keyword evidence="2" id="KW-0853">WD repeat</keyword>
<dbReference type="InParanoid" id="H3CIM6"/>
<dbReference type="SUPFAM" id="SSF48371">
    <property type="entry name" value="ARM repeat"/>
    <property type="match status" value="1"/>
</dbReference>
<dbReference type="Gene3D" id="2.60.120.200">
    <property type="match status" value="1"/>
</dbReference>
<dbReference type="InterPro" id="IPR036372">
    <property type="entry name" value="BEACH_dom_sf"/>
</dbReference>
<dbReference type="FunFam" id="2.130.10.10:FF:000886">
    <property type="entry name" value="lipopolysaccharide-responsive and beige-like anchor protein isoform X1"/>
    <property type="match status" value="1"/>
</dbReference>
<dbReference type="Pfam" id="PF15787">
    <property type="entry name" value="DUF4704"/>
    <property type="match status" value="1"/>
</dbReference>
<dbReference type="InterPro" id="IPR011993">
    <property type="entry name" value="PH-like_dom_sf"/>
</dbReference>
<feature type="region of interest" description="Disordered" evidence="5">
    <location>
        <begin position="950"/>
        <end position="1078"/>
    </location>
</feature>
<dbReference type="Gene3D" id="2.30.29.30">
    <property type="entry name" value="Pleckstrin-homology domain (PH domain)/Phosphotyrosine-binding domain (PTB)"/>
    <property type="match status" value="1"/>
</dbReference>
<feature type="region of interest" description="Disordered" evidence="5">
    <location>
        <begin position="2029"/>
        <end position="2068"/>
    </location>
</feature>